<organism evidence="2 3">
    <name type="scientific">Flagellimonas hymeniacidonis</name>
    <dbReference type="NCBI Taxonomy" id="2603628"/>
    <lineage>
        <taxon>Bacteria</taxon>
        <taxon>Pseudomonadati</taxon>
        <taxon>Bacteroidota</taxon>
        <taxon>Flavobacteriia</taxon>
        <taxon>Flavobacteriales</taxon>
        <taxon>Flavobacteriaceae</taxon>
        <taxon>Flagellimonas</taxon>
    </lineage>
</organism>
<protein>
    <submittedName>
        <fullName evidence="2">GNAT family N-acetyltransferase</fullName>
    </submittedName>
</protein>
<keyword evidence="3" id="KW-1185">Reference proteome</keyword>
<dbReference type="InterPro" id="IPR000182">
    <property type="entry name" value="GNAT_dom"/>
</dbReference>
<dbReference type="CDD" id="cd04301">
    <property type="entry name" value="NAT_SF"/>
    <property type="match status" value="1"/>
</dbReference>
<evidence type="ECO:0000313" key="2">
    <source>
        <dbReference type="EMBL" id="TXN37996.1"/>
    </source>
</evidence>
<reference evidence="2 3" key="1">
    <citation type="submission" date="2019-08" db="EMBL/GenBank/DDBJ databases">
        <title>Professor.</title>
        <authorList>
            <person name="Park J.S."/>
        </authorList>
    </citation>
    <scope>NUCLEOTIDE SEQUENCE [LARGE SCALE GENOMIC DNA]</scope>
    <source>
        <strain evidence="2 3">176CP5-101</strain>
    </source>
</reference>
<dbReference type="InterPro" id="IPR016181">
    <property type="entry name" value="Acyl_CoA_acyltransferase"/>
</dbReference>
<comment type="caution">
    <text evidence="2">The sequence shown here is derived from an EMBL/GenBank/DDBJ whole genome shotgun (WGS) entry which is preliminary data.</text>
</comment>
<dbReference type="EMBL" id="VRUR01000001">
    <property type="protein sequence ID" value="TXN37996.1"/>
    <property type="molecule type" value="Genomic_DNA"/>
</dbReference>
<sequence length="176" mass="20239">MLVYEQTSTLAQLEEILLLQQLNLPKNLTTEEKEQEGFLTVEHSLAFLKEMHHECPHTIAIDQGKVIGYALSMHPKFANSIEVLKPMFHEINKVVQNNCNYMVMGQICVSKEYRGKGVFRGLYKAMKEKLPKGFDTIITEVDAKNQRSLQAHEAVGFIELKRYRSEGKKWSLIILT</sequence>
<dbReference type="Proteomes" id="UP000321456">
    <property type="component" value="Unassembled WGS sequence"/>
</dbReference>
<accession>A0A5C8V999</accession>
<feature type="domain" description="N-acetyltransferase" evidence="1">
    <location>
        <begin position="14"/>
        <end position="171"/>
    </location>
</feature>
<proteinExistence type="predicted"/>
<keyword evidence="2" id="KW-0808">Transferase</keyword>
<dbReference type="AlphaFoldDB" id="A0A5C8V999"/>
<dbReference type="GO" id="GO:0016747">
    <property type="term" value="F:acyltransferase activity, transferring groups other than amino-acyl groups"/>
    <property type="evidence" value="ECO:0007669"/>
    <property type="project" value="InterPro"/>
</dbReference>
<dbReference type="SUPFAM" id="SSF55729">
    <property type="entry name" value="Acyl-CoA N-acyltransferases (Nat)"/>
    <property type="match status" value="1"/>
</dbReference>
<dbReference type="PROSITE" id="PS51186">
    <property type="entry name" value="GNAT"/>
    <property type="match status" value="1"/>
</dbReference>
<evidence type="ECO:0000313" key="3">
    <source>
        <dbReference type="Proteomes" id="UP000321456"/>
    </source>
</evidence>
<dbReference type="Pfam" id="PF00583">
    <property type="entry name" value="Acetyltransf_1"/>
    <property type="match status" value="1"/>
</dbReference>
<gene>
    <name evidence="2" type="ORF">FVB32_06805</name>
</gene>
<dbReference type="RefSeq" id="WP_147742463.1">
    <property type="nucleotide sequence ID" value="NZ_VRUR01000001.1"/>
</dbReference>
<name>A0A5C8V999_9FLAO</name>
<evidence type="ECO:0000259" key="1">
    <source>
        <dbReference type="PROSITE" id="PS51186"/>
    </source>
</evidence>
<dbReference type="Gene3D" id="3.40.630.30">
    <property type="match status" value="1"/>
</dbReference>